<keyword evidence="5" id="KW-0720">Serine protease</keyword>
<dbReference type="GO" id="GO:0004176">
    <property type="term" value="F:ATP-dependent peptidase activity"/>
    <property type="evidence" value="ECO:0007669"/>
    <property type="project" value="InterPro"/>
</dbReference>
<keyword evidence="2" id="KW-0645">Protease</keyword>
<dbReference type="Gene3D" id="1.20.58.1480">
    <property type="match status" value="1"/>
</dbReference>
<dbReference type="GO" id="GO:0005737">
    <property type="term" value="C:cytoplasm"/>
    <property type="evidence" value="ECO:0007669"/>
    <property type="project" value="UniProtKB-SubCell"/>
</dbReference>
<proteinExistence type="predicted"/>
<dbReference type="PANTHER" id="PTHR43718">
    <property type="entry name" value="LON PROTEASE"/>
    <property type="match status" value="1"/>
</dbReference>
<dbReference type="InterPro" id="IPR001270">
    <property type="entry name" value="ClpA/B"/>
</dbReference>
<evidence type="ECO:0000256" key="2">
    <source>
        <dbReference type="ARBA" id="ARBA00022670"/>
    </source>
</evidence>
<feature type="domain" description="AAA+ ATPase" evidence="9">
    <location>
        <begin position="172"/>
        <end position="320"/>
    </location>
</feature>
<evidence type="ECO:0000313" key="10">
    <source>
        <dbReference type="EMBL" id="PIP52874.1"/>
    </source>
</evidence>
<evidence type="ECO:0000259" key="9">
    <source>
        <dbReference type="SMART" id="SM00382"/>
    </source>
</evidence>
<dbReference type="Gene3D" id="3.40.50.300">
    <property type="entry name" value="P-loop containing nucleotide triphosphate hydrolases"/>
    <property type="match status" value="1"/>
</dbReference>
<dbReference type="GO" id="GO:0006515">
    <property type="term" value="P:protein quality control for misfolded or incompletely synthesized proteins"/>
    <property type="evidence" value="ECO:0007669"/>
    <property type="project" value="TreeGrafter"/>
</dbReference>
<evidence type="ECO:0000256" key="4">
    <source>
        <dbReference type="ARBA" id="ARBA00022801"/>
    </source>
</evidence>
<sequence length="336" mass="38294">LKTINDLLAKEIAVLEIEHNIASKTQKKFDKSMREAVLRERMKTIQKELGENVSEEDMDDPEVGEFRKKLKGVKMPTEIREKIQKEINRLSRMHSYNPESGYIRTYLETIMEMPWGKYSKNDISADKAEKVLEQDHYGLKEVKERILEYLSVMALRKKQADRLPTKAKEAKNTTILCFSGPPGVGKTSIGKSIAKALGRKFVKVSIGGIRDEAEIRGHRRTYVGAMPGRIIQGIKDSGTMNPVFMLDEIDKIGSDFRGDPSSALLEALDPEQNTGFSDHYLEVPFDLSKVLFITTANVLDTIPPALRDRLEIIRFSGYTDDEKFEIARKYLYEKTL</sequence>
<gene>
    <name evidence="10" type="ORF">COX08_04035</name>
</gene>
<evidence type="ECO:0000256" key="3">
    <source>
        <dbReference type="ARBA" id="ARBA00022741"/>
    </source>
</evidence>
<feature type="non-terminal residue" evidence="10">
    <location>
        <position position="1"/>
    </location>
</feature>
<comment type="subcellular location">
    <subcellularLocation>
        <location evidence="1">Cytoplasm</location>
    </subcellularLocation>
</comment>
<name>A0A2H0B5G7_9BACT</name>
<dbReference type="FunFam" id="3.40.50.300:FF:000021">
    <property type="entry name" value="Lon protease homolog"/>
    <property type="match status" value="1"/>
</dbReference>
<dbReference type="Gene3D" id="1.20.5.5270">
    <property type="match status" value="1"/>
</dbReference>
<comment type="caution">
    <text evidence="10">The sequence shown here is derived from an EMBL/GenBank/DDBJ whole genome shotgun (WGS) entry which is preliminary data.</text>
</comment>
<dbReference type="PRINTS" id="PR00300">
    <property type="entry name" value="CLPPROTEASEA"/>
</dbReference>
<keyword evidence="4" id="KW-0378">Hydrolase</keyword>
<dbReference type="CDD" id="cd19500">
    <property type="entry name" value="RecA-like_Lon"/>
    <property type="match status" value="1"/>
</dbReference>
<dbReference type="FunFam" id="1.20.5.5270:FF:000002">
    <property type="entry name" value="Lon protease homolog"/>
    <property type="match status" value="1"/>
</dbReference>
<dbReference type="GO" id="GO:0016887">
    <property type="term" value="F:ATP hydrolysis activity"/>
    <property type="evidence" value="ECO:0007669"/>
    <property type="project" value="InterPro"/>
</dbReference>
<keyword evidence="3" id="KW-0547">Nucleotide-binding</keyword>
<dbReference type="InterPro" id="IPR027065">
    <property type="entry name" value="Lon_Prtase"/>
</dbReference>
<protein>
    <recommendedName>
        <fullName evidence="8">endopeptidase La</fullName>
        <ecNumber evidence="8">3.4.21.53</ecNumber>
    </recommendedName>
</protein>
<dbReference type="InterPro" id="IPR027417">
    <property type="entry name" value="P-loop_NTPase"/>
</dbReference>
<organism evidence="10 11">
    <name type="scientific">Candidatus Beckwithbacteria bacterium CG23_combo_of_CG06-09_8_20_14_all_34_8</name>
    <dbReference type="NCBI Taxonomy" id="1974497"/>
    <lineage>
        <taxon>Bacteria</taxon>
        <taxon>Candidatus Beckwithiibacteriota</taxon>
    </lineage>
</organism>
<dbReference type="Pfam" id="PF00004">
    <property type="entry name" value="AAA"/>
    <property type="match status" value="1"/>
</dbReference>
<evidence type="ECO:0000256" key="7">
    <source>
        <dbReference type="ARBA" id="ARBA00050665"/>
    </source>
</evidence>
<dbReference type="AlphaFoldDB" id="A0A2H0B5G7"/>
<dbReference type="GO" id="GO:0004252">
    <property type="term" value="F:serine-type endopeptidase activity"/>
    <property type="evidence" value="ECO:0007669"/>
    <property type="project" value="UniProtKB-EC"/>
</dbReference>
<dbReference type="SMART" id="SM00382">
    <property type="entry name" value="AAA"/>
    <property type="match status" value="1"/>
</dbReference>
<accession>A0A2H0B5G7</accession>
<dbReference type="InterPro" id="IPR003959">
    <property type="entry name" value="ATPase_AAA_core"/>
</dbReference>
<evidence type="ECO:0000256" key="8">
    <source>
        <dbReference type="ARBA" id="ARBA00066743"/>
    </source>
</evidence>
<reference evidence="10 11" key="1">
    <citation type="submission" date="2017-09" db="EMBL/GenBank/DDBJ databases">
        <title>Depth-based differentiation of microbial function through sediment-hosted aquifers and enrichment of novel symbionts in the deep terrestrial subsurface.</title>
        <authorList>
            <person name="Probst A.J."/>
            <person name="Ladd B."/>
            <person name="Jarett J.K."/>
            <person name="Geller-Mcgrath D.E."/>
            <person name="Sieber C.M."/>
            <person name="Emerson J.B."/>
            <person name="Anantharaman K."/>
            <person name="Thomas B.C."/>
            <person name="Malmstrom R."/>
            <person name="Stieglmeier M."/>
            <person name="Klingl A."/>
            <person name="Woyke T."/>
            <person name="Ryan C.M."/>
            <person name="Banfield J.F."/>
        </authorList>
    </citation>
    <scope>NUCLEOTIDE SEQUENCE [LARGE SCALE GENOMIC DNA]</scope>
    <source>
        <strain evidence="10">CG23_combo_of_CG06-09_8_20_14_all_34_8</strain>
    </source>
</reference>
<dbReference type="EC" id="3.4.21.53" evidence="8"/>
<dbReference type="Proteomes" id="UP000229459">
    <property type="component" value="Unassembled WGS sequence"/>
</dbReference>
<evidence type="ECO:0000256" key="5">
    <source>
        <dbReference type="ARBA" id="ARBA00022825"/>
    </source>
</evidence>
<comment type="catalytic activity">
    <reaction evidence="7">
        <text>Hydrolysis of proteins in presence of ATP.</text>
        <dbReference type="EC" id="3.4.21.53"/>
    </reaction>
</comment>
<dbReference type="SUPFAM" id="SSF52540">
    <property type="entry name" value="P-loop containing nucleoside triphosphate hydrolases"/>
    <property type="match status" value="1"/>
</dbReference>
<evidence type="ECO:0000256" key="6">
    <source>
        <dbReference type="ARBA" id="ARBA00022840"/>
    </source>
</evidence>
<evidence type="ECO:0000256" key="1">
    <source>
        <dbReference type="ARBA" id="ARBA00004496"/>
    </source>
</evidence>
<feature type="non-terminal residue" evidence="10">
    <location>
        <position position="336"/>
    </location>
</feature>
<evidence type="ECO:0000313" key="11">
    <source>
        <dbReference type="Proteomes" id="UP000229459"/>
    </source>
</evidence>
<dbReference type="GO" id="GO:0005524">
    <property type="term" value="F:ATP binding"/>
    <property type="evidence" value="ECO:0007669"/>
    <property type="project" value="UniProtKB-KW"/>
</dbReference>
<dbReference type="EMBL" id="PCSR01000097">
    <property type="protein sequence ID" value="PIP52874.1"/>
    <property type="molecule type" value="Genomic_DNA"/>
</dbReference>
<dbReference type="InterPro" id="IPR003593">
    <property type="entry name" value="AAA+_ATPase"/>
</dbReference>
<dbReference type="PANTHER" id="PTHR43718:SF2">
    <property type="entry name" value="LON PROTEASE HOMOLOG, MITOCHONDRIAL"/>
    <property type="match status" value="1"/>
</dbReference>
<keyword evidence="6" id="KW-0067">ATP-binding</keyword>